<organism evidence="2 3">
    <name type="scientific">Candidatus Nephthysia bennettiae</name>
    <dbReference type="NCBI Taxonomy" id="3127016"/>
    <lineage>
        <taxon>Bacteria</taxon>
        <taxon>Bacillati</taxon>
        <taxon>Candidatus Dormiibacterota</taxon>
        <taxon>Candidatus Dormibacteria</taxon>
        <taxon>Candidatus Dormibacterales</taxon>
        <taxon>Candidatus Dormibacteraceae</taxon>
        <taxon>Candidatus Nephthysia</taxon>
    </lineage>
</organism>
<protein>
    <submittedName>
        <fullName evidence="2">Uncharacterized protein</fullName>
    </submittedName>
</protein>
<dbReference type="AlphaFoldDB" id="A0A934NC53"/>
<reference evidence="2" key="1">
    <citation type="submission" date="2020-10" db="EMBL/GenBank/DDBJ databases">
        <title>Ca. Dormibacterota MAGs.</title>
        <authorList>
            <person name="Montgomery K."/>
        </authorList>
    </citation>
    <scope>NUCLEOTIDE SEQUENCE [LARGE SCALE GENOMIC DNA]</scope>
    <source>
        <strain evidence="2">SC8812_S17_10</strain>
    </source>
</reference>
<feature type="compositionally biased region" description="Low complexity" evidence="1">
    <location>
        <begin position="87"/>
        <end position="103"/>
    </location>
</feature>
<name>A0A934NC53_9BACT</name>
<evidence type="ECO:0000313" key="3">
    <source>
        <dbReference type="Proteomes" id="UP000612893"/>
    </source>
</evidence>
<feature type="compositionally biased region" description="Basic residues" evidence="1">
    <location>
        <begin position="107"/>
        <end position="119"/>
    </location>
</feature>
<feature type="region of interest" description="Disordered" evidence="1">
    <location>
        <begin position="30"/>
        <end position="125"/>
    </location>
</feature>
<comment type="caution">
    <text evidence="2">The sequence shown here is derived from an EMBL/GenBank/DDBJ whole genome shotgun (WGS) entry which is preliminary data.</text>
</comment>
<dbReference type="EMBL" id="JAEKNR010000032">
    <property type="protein sequence ID" value="MBJ7596992.1"/>
    <property type="molecule type" value="Genomic_DNA"/>
</dbReference>
<keyword evidence="3" id="KW-1185">Reference proteome</keyword>
<proteinExistence type="predicted"/>
<dbReference type="Proteomes" id="UP000612893">
    <property type="component" value="Unassembled WGS sequence"/>
</dbReference>
<dbReference type="RefSeq" id="WP_338198870.1">
    <property type="nucleotide sequence ID" value="NZ_JAEKNR010000032.1"/>
</dbReference>
<evidence type="ECO:0000256" key="1">
    <source>
        <dbReference type="SAM" id="MobiDB-lite"/>
    </source>
</evidence>
<gene>
    <name evidence="2" type="ORF">JF922_02745</name>
</gene>
<evidence type="ECO:0000313" key="2">
    <source>
        <dbReference type="EMBL" id="MBJ7596992.1"/>
    </source>
</evidence>
<sequence>MRLVTLLLGILAVGAVALVLSIYGYARQGSATPASDLGRAATANTPIASPSPPASGPELAAPTPVIAALPDATASGGGPVAMAAQSEAPALPTEPADPTAAPASRDRHTKHQGGGHGKHDHSGGD</sequence>
<accession>A0A934NC53</accession>